<name>A0A376E2I9_CHRCU</name>
<proteinExistence type="predicted"/>
<accession>A0A376E2I9</accession>
<dbReference type="EMBL" id="UFVQ01000003">
    <property type="protein sequence ID" value="STD00887.1"/>
    <property type="molecule type" value="Genomic_DNA"/>
</dbReference>
<dbReference type="Proteomes" id="UP000255224">
    <property type="component" value="Unassembled WGS sequence"/>
</dbReference>
<protein>
    <submittedName>
        <fullName evidence="1">Uncharacterized protein</fullName>
    </submittedName>
</protein>
<sequence>MKNKFQHFSINIVNKDVSNESLVFVYFIQFSSEICVYL</sequence>
<evidence type="ECO:0000313" key="1">
    <source>
        <dbReference type="EMBL" id="STD00887.1"/>
    </source>
</evidence>
<gene>
    <name evidence="1" type="ORF">NCTC13533_03016</name>
</gene>
<dbReference type="AlphaFoldDB" id="A0A376E2I9"/>
<organism evidence="1 2">
    <name type="scientific">Chryseobacterium carnipullorum</name>
    <dbReference type="NCBI Taxonomy" id="1124835"/>
    <lineage>
        <taxon>Bacteria</taxon>
        <taxon>Pseudomonadati</taxon>
        <taxon>Bacteroidota</taxon>
        <taxon>Flavobacteriia</taxon>
        <taxon>Flavobacteriales</taxon>
        <taxon>Weeksellaceae</taxon>
        <taxon>Chryseobacterium group</taxon>
        <taxon>Chryseobacterium</taxon>
    </lineage>
</organism>
<reference evidence="1 2" key="1">
    <citation type="submission" date="2018-06" db="EMBL/GenBank/DDBJ databases">
        <authorList>
            <consortium name="Pathogen Informatics"/>
            <person name="Doyle S."/>
        </authorList>
    </citation>
    <scope>NUCLEOTIDE SEQUENCE [LARGE SCALE GENOMIC DNA]</scope>
    <source>
        <strain evidence="1 2">NCTC13533</strain>
    </source>
</reference>
<evidence type="ECO:0000313" key="2">
    <source>
        <dbReference type="Proteomes" id="UP000255224"/>
    </source>
</evidence>